<dbReference type="Pfam" id="PF06482">
    <property type="entry name" value="Endostatin"/>
    <property type="match status" value="1"/>
</dbReference>
<protein>
    <submittedName>
        <fullName evidence="3">Endostatin domain-containing protein</fullName>
    </submittedName>
</protein>
<accession>A0A0K0DPR6</accession>
<proteinExistence type="predicted"/>
<evidence type="ECO:0000313" key="3">
    <source>
        <dbReference type="WBParaSite" id="ACAC_0001375501-mRNA-1"/>
    </source>
</evidence>
<dbReference type="InterPro" id="IPR010515">
    <property type="entry name" value="Collagenase_NC10/endostatin"/>
</dbReference>
<dbReference type="STRING" id="6313.A0A0K0DPR6"/>
<dbReference type="InterPro" id="IPR016187">
    <property type="entry name" value="CTDL_fold"/>
</dbReference>
<reference evidence="3" key="2">
    <citation type="submission" date="2017-02" db="UniProtKB">
        <authorList>
            <consortium name="WormBaseParasite"/>
        </authorList>
    </citation>
    <scope>IDENTIFICATION</scope>
</reference>
<dbReference type="Gene3D" id="3.10.100.10">
    <property type="entry name" value="Mannose-Binding Protein A, subunit A"/>
    <property type="match status" value="1"/>
</dbReference>
<dbReference type="Proteomes" id="UP000035642">
    <property type="component" value="Unassembled WGS sequence"/>
</dbReference>
<sequence>MNAYLAFTVTHSGLSMYRASAAILPDKSGTNLPTPEGWKAWWAMDAFHARAAVAPPTTAPHAPLGLNDTQKNNRYVIHIVLLVDMLRIVHNADWDTPVVNLRGERLFASWRAVLNDGQRSTRPLYSFNKRDVLVDDNWSDKRVWHGTKSGGIRAGEYCDGWRKNYGNLGKKVIVLLKHIPVNMSKYHGDRILKKRRMGEIVW</sequence>
<reference evidence="2" key="1">
    <citation type="submission" date="2012-09" db="EMBL/GenBank/DDBJ databases">
        <authorList>
            <person name="Martin A.A."/>
        </authorList>
    </citation>
    <scope>NUCLEOTIDE SEQUENCE</scope>
</reference>
<evidence type="ECO:0000313" key="2">
    <source>
        <dbReference type="Proteomes" id="UP000035642"/>
    </source>
</evidence>
<feature type="domain" description="Collagenase NC10/endostatin" evidence="1">
    <location>
        <begin position="80"/>
        <end position="164"/>
    </location>
</feature>
<dbReference type="SUPFAM" id="SSF56436">
    <property type="entry name" value="C-type lectin-like"/>
    <property type="match status" value="1"/>
</dbReference>
<dbReference type="AlphaFoldDB" id="A0A0K0DPR6"/>
<keyword evidence="2" id="KW-1185">Reference proteome</keyword>
<dbReference type="WBParaSite" id="ACAC_0001375501-mRNA-1">
    <property type="protein sequence ID" value="ACAC_0001375501-mRNA-1"/>
    <property type="gene ID" value="ACAC_0001375501"/>
</dbReference>
<name>A0A0K0DPR6_ANGCA</name>
<organism evidence="2 3">
    <name type="scientific">Angiostrongylus cantonensis</name>
    <name type="common">Rat lungworm</name>
    <dbReference type="NCBI Taxonomy" id="6313"/>
    <lineage>
        <taxon>Eukaryota</taxon>
        <taxon>Metazoa</taxon>
        <taxon>Ecdysozoa</taxon>
        <taxon>Nematoda</taxon>
        <taxon>Chromadorea</taxon>
        <taxon>Rhabditida</taxon>
        <taxon>Rhabditina</taxon>
        <taxon>Rhabditomorpha</taxon>
        <taxon>Strongyloidea</taxon>
        <taxon>Metastrongylidae</taxon>
        <taxon>Angiostrongylus</taxon>
    </lineage>
</organism>
<dbReference type="InterPro" id="IPR016186">
    <property type="entry name" value="C-type_lectin-like/link_sf"/>
</dbReference>
<evidence type="ECO:0000259" key="1">
    <source>
        <dbReference type="Pfam" id="PF06482"/>
    </source>
</evidence>